<dbReference type="AlphaFoldDB" id="A0A2Z5Y492"/>
<sequence>MNKELKENITWICMLIGTIIGILVGSIFNLDVSVTTAFGMIVGYLFGLMMFMY</sequence>
<proteinExistence type="predicted"/>
<name>A0A2Z5Y492_9ENTE</name>
<organism evidence="2 3">
    <name type="scientific">Melissococcus plutonius</name>
    <dbReference type="NCBI Taxonomy" id="33970"/>
    <lineage>
        <taxon>Bacteria</taxon>
        <taxon>Bacillati</taxon>
        <taxon>Bacillota</taxon>
        <taxon>Bacilli</taxon>
        <taxon>Lactobacillales</taxon>
        <taxon>Enterococcaceae</taxon>
        <taxon>Melissococcus</taxon>
    </lineage>
</organism>
<dbReference type="Proteomes" id="UP000269226">
    <property type="component" value="Chromosome"/>
</dbReference>
<feature type="transmembrane region" description="Helical" evidence="1">
    <location>
        <begin position="9"/>
        <end position="28"/>
    </location>
</feature>
<keyword evidence="1" id="KW-0472">Membrane</keyword>
<accession>A0A2Z5Y492</accession>
<evidence type="ECO:0000313" key="2">
    <source>
        <dbReference type="EMBL" id="BBC61543.1"/>
    </source>
</evidence>
<feature type="transmembrane region" description="Helical" evidence="1">
    <location>
        <begin position="34"/>
        <end position="52"/>
    </location>
</feature>
<dbReference type="GeneID" id="57044164"/>
<keyword evidence="1" id="KW-1133">Transmembrane helix</keyword>
<protein>
    <submittedName>
        <fullName evidence="2">Uncharacterized protein</fullName>
    </submittedName>
</protein>
<dbReference type="EMBL" id="AP018492">
    <property type="protein sequence ID" value="BBC61543.1"/>
    <property type="molecule type" value="Genomic_DNA"/>
</dbReference>
<evidence type="ECO:0000313" key="3">
    <source>
        <dbReference type="Proteomes" id="UP000269226"/>
    </source>
</evidence>
<dbReference type="RefSeq" id="WP_013773368.1">
    <property type="nucleotide sequence ID" value="NZ_AP018492.1"/>
</dbReference>
<keyword evidence="1" id="KW-0812">Transmembrane</keyword>
<evidence type="ECO:0000256" key="1">
    <source>
        <dbReference type="SAM" id="Phobius"/>
    </source>
</evidence>
<reference evidence="2 3" key="1">
    <citation type="submission" date="2018-01" db="EMBL/GenBank/DDBJ databases">
        <title>Whole genome sequence of Melissococcus plutonius DAT561.</title>
        <authorList>
            <person name="Okumura K."/>
            <person name="Takamatsu D."/>
            <person name="Okura M."/>
        </authorList>
    </citation>
    <scope>NUCLEOTIDE SEQUENCE [LARGE SCALE GENOMIC DNA]</scope>
    <source>
        <strain evidence="2 3">DAT561</strain>
    </source>
</reference>
<gene>
    <name evidence="2" type="ORF">DAT561_1445</name>
</gene>